<dbReference type="PANTHER" id="PTHR48020">
    <property type="entry name" value="PROTON MYO-INOSITOL COTRANSPORTER"/>
    <property type="match status" value="1"/>
</dbReference>
<dbReference type="OrthoDB" id="4008739at2"/>
<feature type="transmembrane region" description="Helical" evidence="10">
    <location>
        <begin position="72"/>
        <end position="93"/>
    </location>
</feature>
<evidence type="ECO:0000256" key="7">
    <source>
        <dbReference type="ARBA" id="ARBA00022989"/>
    </source>
</evidence>
<accession>A0A543AR61</accession>
<keyword evidence="13" id="KW-1185">Reference proteome</keyword>
<reference evidence="12 13" key="1">
    <citation type="submission" date="2019-06" db="EMBL/GenBank/DDBJ databases">
        <title>Sequencing the genomes of 1000 actinobacteria strains.</title>
        <authorList>
            <person name="Klenk H.-P."/>
        </authorList>
    </citation>
    <scope>NUCLEOTIDE SEQUENCE [LARGE SCALE GENOMIC DNA]</scope>
    <source>
        <strain evidence="12 13">DSM 45928</strain>
    </source>
</reference>
<evidence type="ECO:0000259" key="11">
    <source>
        <dbReference type="PROSITE" id="PS50850"/>
    </source>
</evidence>
<evidence type="ECO:0000256" key="3">
    <source>
        <dbReference type="ARBA" id="ARBA00022448"/>
    </source>
</evidence>
<feature type="transmembrane region" description="Helical" evidence="10">
    <location>
        <begin position="430"/>
        <end position="452"/>
    </location>
</feature>
<dbReference type="PANTHER" id="PTHR48020:SF12">
    <property type="entry name" value="PROTON MYO-INOSITOL COTRANSPORTER"/>
    <property type="match status" value="1"/>
</dbReference>
<protein>
    <submittedName>
        <fullName evidence="12">Sugar porter (SP) family MFS transporter</fullName>
    </submittedName>
</protein>
<dbReference type="InterPro" id="IPR005829">
    <property type="entry name" value="Sugar_transporter_CS"/>
</dbReference>
<evidence type="ECO:0000256" key="9">
    <source>
        <dbReference type="RuleBase" id="RU003346"/>
    </source>
</evidence>
<feature type="transmembrane region" description="Helical" evidence="10">
    <location>
        <begin position="35"/>
        <end position="52"/>
    </location>
</feature>
<feature type="transmembrane region" description="Helical" evidence="10">
    <location>
        <begin position="163"/>
        <end position="185"/>
    </location>
</feature>
<feature type="transmembrane region" description="Helical" evidence="10">
    <location>
        <begin position="130"/>
        <end position="151"/>
    </location>
</feature>
<comment type="subcellular location">
    <subcellularLocation>
        <location evidence="1">Cell membrane</location>
        <topology evidence="1">Multi-pass membrane protein</topology>
    </subcellularLocation>
</comment>
<gene>
    <name evidence="12" type="ORF">FB566_0554</name>
</gene>
<comment type="caution">
    <text evidence="12">The sequence shown here is derived from an EMBL/GenBank/DDBJ whole genome shotgun (WGS) entry which is preliminary data.</text>
</comment>
<dbReference type="GO" id="GO:0005886">
    <property type="term" value="C:plasma membrane"/>
    <property type="evidence" value="ECO:0007669"/>
    <property type="project" value="UniProtKB-SubCell"/>
</dbReference>
<evidence type="ECO:0000256" key="10">
    <source>
        <dbReference type="SAM" id="Phobius"/>
    </source>
</evidence>
<evidence type="ECO:0000256" key="6">
    <source>
        <dbReference type="ARBA" id="ARBA00022692"/>
    </source>
</evidence>
<dbReference type="InParanoid" id="A0A543AR61"/>
<feature type="transmembrane region" description="Helical" evidence="10">
    <location>
        <begin position="458"/>
        <end position="476"/>
    </location>
</feature>
<dbReference type="AlphaFoldDB" id="A0A543AR61"/>
<dbReference type="GO" id="GO:0022857">
    <property type="term" value="F:transmembrane transporter activity"/>
    <property type="evidence" value="ECO:0007669"/>
    <property type="project" value="InterPro"/>
</dbReference>
<name>A0A543AR61_9ACTN</name>
<dbReference type="InterPro" id="IPR036259">
    <property type="entry name" value="MFS_trans_sf"/>
</dbReference>
<feature type="transmembrane region" description="Helical" evidence="10">
    <location>
        <begin position="105"/>
        <end position="124"/>
    </location>
</feature>
<evidence type="ECO:0000256" key="2">
    <source>
        <dbReference type="ARBA" id="ARBA00010992"/>
    </source>
</evidence>
<dbReference type="InterPro" id="IPR005828">
    <property type="entry name" value="MFS_sugar_transport-like"/>
</dbReference>
<feature type="transmembrane region" description="Helical" evidence="10">
    <location>
        <begin position="350"/>
        <end position="373"/>
    </location>
</feature>
<dbReference type="InterPro" id="IPR020846">
    <property type="entry name" value="MFS_dom"/>
</dbReference>
<evidence type="ECO:0000256" key="8">
    <source>
        <dbReference type="ARBA" id="ARBA00023136"/>
    </source>
</evidence>
<dbReference type="FunCoup" id="A0A543AR61">
    <property type="interactions" value="155"/>
</dbReference>
<evidence type="ECO:0000256" key="5">
    <source>
        <dbReference type="ARBA" id="ARBA00022597"/>
    </source>
</evidence>
<dbReference type="Pfam" id="PF00083">
    <property type="entry name" value="Sugar_tr"/>
    <property type="match status" value="1"/>
</dbReference>
<proteinExistence type="inferred from homology"/>
<keyword evidence="7 10" id="KW-1133">Transmembrane helix</keyword>
<feature type="transmembrane region" description="Helical" evidence="10">
    <location>
        <begin position="321"/>
        <end position="343"/>
    </location>
</feature>
<evidence type="ECO:0000256" key="1">
    <source>
        <dbReference type="ARBA" id="ARBA00004651"/>
    </source>
</evidence>
<dbReference type="PROSITE" id="PS00217">
    <property type="entry name" value="SUGAR_TRANSPORT_2"/>
    <property type="match status" value="1"/>
</dbReference>
<feature type="transmembrane region" description="Helical" evidence="10">
    <location>
        <begin position="205"/>
        <end position="224"/>
    </location>
</feature>
<dbReference type="SUPFAM" id="SSF103473">
    <property type="entry name" value="MFS general substrate transporter"/>
    <property type="match status" value="1"/>
</dbReference>
<keyword evidence="4" id="KW-1003">Cell membrane</keyword>
<dbReference type="NCBIfam" id="TIGR00879">
    <property type="entry name" value="SP"/>
    <property type="match status" value="1"/>
</dbReference>
<dbReference type="PROSITE" id="PS50850">
    <property type="entry name" value="MFS"/>
    <property type="match status" value="1"/>
</dbReference>
<dbReference type="InterPro" id="IPR050814">
    <property type="entry name" value="Myo-inositol_Transporter"/>
</dbReference>
<keyword evidence="8 10" id="KW-0472">Membrane</keyword>
<dbReference type="InterPro" id="IPR003663">
    <property type="entry name" value="Sugar/inositol_transpt"/>
</dbReference>
<feature type="transmembrane region" description="Helical" evidence="10">
    <location>
        <begin position="393"/>
        <end position="418"/>
    </location>
</feature>
<dbReference type="EMBL" id="VFOW01000001">
    <property type="protein sequence ID" value="TQL75062.1"/>
    <property type="molecule type" value="Genomic_DNA"/>
</dbReference>
<keyword evidence="3 9" id="KW-0813">Transport</keyword>
<feature type="transmembrane region" description="Helical" evidence="10">
    <location>
        <begin position="6"/>
        <end position="23"/>
    </location>
</feature>
<evidence type="ECO:0000313" key="12">
    <source>
        <dbReference type="EMBL" id="TQL75062.1"/>
    </source>
</evidence>
<keyword evidence="5" id="KW-0762">Sugar transport</keyword>
<keyword evidence="6 10" id="KW-0812">Transmembrane</keyword>
<feature type="domain" description="Major facilitator superfamily (MFS) profile" evidence="11">
    <location>
        <begin position="39"/>
        <end position="483"/>
    </location>
</feature>
<dbReference type="PRINTS" id="PR00171">
    <property type="entry name" value="SUGRTRNSPORT"/>
</dbReference>
<dbReference type="FunFam" id="1.20.1250.20:FF:000122">
    <property type="entry name" value="D-xylose transporter XylE"/>
    <property type="match status" value="1"/>
</dbReference>
<dbReference type="Gene3D" id="1.20.1250.20">
    <property type="entry name" value="MFS general substrate transporter like domains"/>
    <property type="match status" value="2"/>
</dbReference>
<evidence type="ECO:0000256" key="4">
    <source>
        <dbReference type="ARBA" id="ARBA00022475"/>
    </source>
</evidence>
<evidence type="ECO:0000313" key="13">
    <source>
        <dbReference type="Proteomes" id="UP000317043"/>
    </source>
</evidence>
<dbReference type="Proteomes" id="UP000317043">
    <property type="component" value="Unassembled WGS sequence"/>
</dbReference>
<comment type="similarity">
    <text evidence="2 9">Belongs to the major facilitator superfamily. Sugar transporter (TC 2.A.1.1) family.</text>
</comment>
<organism evidence="12 13">
    <name type="scientific">Stackebrandtia endophytica</name>
    <dbReference type="NCBI Taxonomy" id="1496996"/>
    <lineage>
        <taxon>Bacteria</taxon>
        <taxon>Bacillati</taxon>
        <taxon>Actinomycetota</taxon>
        <taxon>Actinomycetes</taxon>
        <taxon>Glycomycetales</taxon>
        <taxon>Glycomycetaceae</taxon>
        <taxon>Stackebrandtia</taxon>
    </lineage>
</organism>
<sequence>MWPLGGLRLFLNGILIGGAMTAGDATGTEKHSYSAAIFVASAAAVGGFLFGYDTSVINGAVAAIEREFSIGAVPLGLVVSSALLGAMVGAWFAGPLSNRIGRVRVMLIAAFLFLISAIGSALAFNPIDLTVWRVIGGLGVGAASVIAPAYIAEIAPAHLRGRLGSLQQLAIVSGIFVALLVDYVIATVSGGASEPAPWGGTAWRWMFASGAIPAILYGVMALQIPESPRYLVSKQELIKARDILKKLVGGDVDGRIKEIQRSLKSDKPVRLGDLRGPVLGLLPIVWVGILLSVFQQFVGINVIFYYSSVLWEAVGFSSENSLLITVITSVTNIVTTLVAISLVDRVGRKPLLMVGAAAMTISLGTMAVVFATAPLETLADGSTQPVLSDVTGPVALIAANVFVFGFGCSWGPVVWVLLGEMFGNRIRASALALAAGAQWLANWAVSTTFPWLSEIGLGLAYGLYAGFAFLAFFFVWRAVRETKGRELEDMDNPTPAGT</sequence>
<feature type="transmembrane region" description="Helical" evidence="10">
    <location>
        <begin position="278"/>
        <end position="306"/>
    </location>
</feature>